<organism evidence="2 4">
    <name type="scientific">Haloterrigena gelatinilytica</name>
    <dbReference type="NCBI Taxonomy" id="2741724"/>
    <lineage>
        <taxon>Archaea</taxon>
        <taxon>Methanobacteriati</taxon>
        <taxon>Methanobacteriota</taxon>
        <taxon>Stenosarchaea group</taxon>
        <taxon>Halobacteria</taxon>
        <taxon>Halobacteriales</taxon>
        <taxon>Natrialbaceae</taxon>
        <taxon>Haloterrigena</taxon>
    </lineage>
</organism>
<dbReference type="EMBL" id="JABUQZ010000001">
    <property type="protein sequence ID" value="NUC74136.1"/>
    <property type="molecule type" value="Genomic_DNA"/>
</dbReference>
<sequence>MGGELRIRVDEERMPPPVEGHDAEDDVWRLSLEHHRDLLLDITGVDPTGELTLRELETIRARLEGYVEREKRASAGIADSTAREERARGPSPLRRLVGRLLDVIPSVGTRLRGSKASERPAGSQRSYSVSRVQRLAEVFRIAIDARRAEIPSASVDPLTDATARTGSSADVAAD</sequence>
<reference evidence="2 5" key="1">
    <citation type="submission" date="2020-06" db="EMBL/GenBank/DDBJ databases">
        <title>Haloterrigena sp. nov., an extremely halophilic archaeon isolated from a saline sediment.</title>
        <authorList>
            <person name="Liu B.-B."/>
        </authorList>
    </citation>
    <scope>NUCLEOTIDE SEQUENCE</scope>
    <source>
        <strain evidence="2">SYSU A121-1</strain>
        <strain evidence="3 5">SYSU A558-1</strain>
    </source>
</reference>
<feature type="compositionally biased region" description="Basic and acidic residues" evidence="1">
    <location>
        <begin position="1"/>
        <end position="14"/>
    </location>
</feature>
<evidence type="ECO:0000313" key="4">
    <source>
        <dbReference type="Proteomes" id="UP000728647"/>
    </source>
</evidence>
<dbReference type="Proteomes" id="UP000728647">
    <property type="component" value="Unassembled WGS sequence"/>
</dbReference>
<gene>
    <name evidence="2" type="ORF">HT576_03190</name>
    <name evidence="3" type="ORF">HTZ84_17820</name>
</gene>
<evidence type="ECO:0000256" key="1">
    <source>
        <dbReference type="SAM" id="MobiDB-lite"/>
    </source>
</evidence>
<dbReference type="AlphaFoldDB" id="A0A8J8GKJ0"/>
<proteinExistence type="predicted"/>
<protein>
    <submittedName>
        <fullName evidence="2">Uncharacterized protein</fullName>
    </submittedName>
</protein>
<dbReference type="Proteomes" id="UP001016761">
    <property type="component" value="Unassembled WGS sequence"/>
</dbReference>
<evidence type="ECO:0000313" key="2">
    <source>
        <dbReference type="EMBL" id="NUB90039.1"/>
    </source>
</evidence>
<comment type="caution">
    <text evidence="2">The sequence shown here is derived from an EMBL/GenBank/DDBJ whole genome shotgun (WGS) entry which is preliminary data.</text>
</comment>
<accession>A0A8J8GKJ0</accession>
<name>A0A8J8GKJ0_9EURY</name>
<dbReference type="OrthoDB" id="188146at2157"/>
<dbReference type="EMBL" id="JABURA010000001">
    <property type="protein sequence ID" value="NUB90039.1"/>
    <property type="molecule type" value="Genomic_DNA"/>
</dbReference>
<feature type="region of interest" description="Disordered" evidence="1">
    <location>
        <begin position="152"/>
        <end position="174"/>
    </location>
</feature>
<keyword evidence="5" id="KW-1185">Reference proteome</keyword>
<feature type="region of interest" description="Disordered" evidence="1">
    <location>
        <begin position="1"/>
        <end position="22"/>
    </location>
</feature>
<evidence type="ECO:0000313" key="3">
    <source>
        <dbReference type="EMBL" id="NUC74136.1"/>
    </source>
</evidence>
<evidence type="ECO:0000313" key="5">
    <source>
        <dbReference type="Proteomes" id="UP001016761"/>
    </source>
</evidence>